<evidence type="ECO:0000259" key="1">
    <source>
        <dbReference type="Pfam" id="PF13354"/>
    </source>
</evidence>
<dbReference type="EMBL" id="RHHT01000002">
    <property type="protein sequence ID" value="RNB86301.1"/>
    <property type="molecule type" value="Genomic_DNA"/>
</dbReference>
<dbReference type="InterPro" id="IPR000871">
    <property type="entry name" value="Beta-lactam_class-A"/>
</dbReference>
<dbReference type="Gene3D" id="3.40.710.10">
    <property type="entry name" value="DD-peptidase/beta-lactamase superfamily"/>
    <property type="match status" value="1"/>
</dbReference>
<comment type="caution">
    <text evidence="2">The sequence shown here is derived from an EMBL/GenBank/DDBJ whole genome shotgun (WGS) entry which is preliminary data.</text>
</comment>
<dbReference type="PANTHER" id="PTHR35333">
    <property type="entry name" value="BETA-LACTAMASE"/>
    <property type="match status" value="1"/>
</dbReference>
<dbReference type="AlphaFoldDB" id="A0A3M8DFH9"/>
<evidence type="ECO:0000313" key="2">
    <source>
        <dbReference type="EMBL" id="RNB86301.1"/>
    </source>
</evidence>
<dbReference type="Proteomes" id="UP000281915">
    <property type="component" value="Unassembled WGS sequence"/>
</dbReference>
<dbReference type="InterPro" id="IPR045155">
    <property type="entry name" value="Beta-lactam_cat"/>
</dbReference>
<dbReference type="GO" id="GO:0046677">
    <property type="term" value="P:response to antibiotic"/>
    <property type="evidence" value="ECO:0007669"/>
    <property type="project" value="InterPro"/>
</dbReference>
<dbReference type="RefSeq" id="WP_122911794.1">
    <property type="nucleotide sequence ID" value="NZ_RHHT01000002.1"/>
</dbReference>
<dbReference type="PANTHER" id="PTHR35333:SF3">
    <property type="entry name" value="BETA-LACTAMASE-TYPE TRANSPEPTIDASE FOLD CONTAINING PROTEIN"/>
    <property type="match status" value="1"/>
</dbReference>
<dbReference type="GO" id="GO:0030655">
    <property type="term" value="P:beta-lactam antibiotic catabolic process"/>
    <property type="evidence" value="ECO:0007669"/>
    <property type="project" value="InterPro"/>
</dbReference>
<dbReference type="SUPFAM" id="SSF56601">
    <property type="entry name" value="beta-lactamase/transpeptidase-like"/>
    <property type="match status" value="1"/>
</dbReference>
<dbReference type="GO" id="GO:0008800">
    <property type="term" value="F:beta-lactamase activity"/>
    <property type="evidence" value="ECO:0007669"/>
    <property type="project" value="InterPro"/>
</dbReference>
<sequence>MLSSLSPSIAKVLEEAGGQWGVYVEDLQTGEQLAFNQDERFYAASVIKVPIMTAVFSEVYAGKFALDTKIALRSEDQVGGAGILQHMTPGSEWTVQDLVTLMIIQSDNTATNILIDLVGRDAIRAAMQATEMTNSRFYNKLMIVPAQVEGYNEVTAADLGNHLRYLATGKVISYDSCERMIAILKQQQHRDRIPHHFPYPGGDVIGSLPSWEFANKTGSVTKITHDMGILYIGSRAVTICVLNKGLEQRPAVQAIAKIGKLVFDLYDDNEK</sequence>
<feature type="domain" description="Beta-lactamase class A catalytic" evidence="1">
    <location>
        <begin position="21"/>
        <end position="242"/>
    </location>
</feature>
<proteinExistence type="predicted"/>
<gene>
    <name evidence="2" type="ORF">EDM58_01760</name>
</gene>
<organism evidence="2 3">
    <name type="scientific">Brevibacillus panacihumi</name>
    <dbReference type="NCBI Taxonomy" id="497735"/>
    <lineage>
        <taxon>Bacteria</taxon>
        <taxon>Bacillati</taxon>
        <taxon>Bacillota</taxon>
        <taxon>Bacilli</taxon>
        <taxon>Bacillales</taxon>
        <taxon>Paenibacillaceae</taxon>
        <taxon>Brevibacillus</taxon>
    </lineage>
</organism>
<protein>
    <submittedName>
        <fullName evidence="2">Serine hydrolase</fullName>
    </submittedName>
</protein>
<reference evidence="2 3" key="1">
    <citation type="submission" date="2018-10" db="EMBL/GenBank/DDBJ databases">
        <title>Phylogenomics of Brevibacillus.</title>
        <authorList>
            <person name="Dunlap C."/>
        </authorList>
    </citation>
    <scope>NUCLEOTIDE SEQUENCE [LARGE SCALE GENOMIC DNA]</scope>
    <source>
        <strain evidence="2 3">JCM 15085</strain>
    </source>
</reference>
<keyword evidence="2" id="KW-0378">Hydrolase</keyword>
<name>A0A3M8DFH9_9BACL</name>
<dbReference type="Pfam" id="PF13354">
    <property type="entry name" value="Beta-lactamase2"/>
    <property type="match status" value="1"/>
</dbReference>
<dbReference type="InterPro" id="IPR012338">
    <property type="entry name" value="Beta-lactam/transpept-like"/>
</dbReference>
<evidence type="ECO:0000313" key="3">
    <source>
        <dbReference type="Proteomes" id="UP000281915"/>
    </source>
</evidence>
<accession>A0A3M8DFH9</accession>